<protein>
    <submittedName>
        <fullName evidence="2">Aspartyl/asparaginyl beta-hydroxylase domain-containing protein</fullName>
    </submittedName>
</protein>
<dbReference type="Gene3D" id="2.60.120.330">
    <property type="entry name" value="B-lactam Antibiotic, Isopenicillin N Synthase, Chain"/>
    <property type="match status" value="1"/>
</dbReference>
<evidence type="ECO:0000313" key="3">
    <source>
        <dbReference type="Proteomes" id="UP001165986"/>
    </source>
</evidence>
<dbReference type="RefSeq" id="WP_191761497.1">
    <property type="nucleotide sequence ID" value="NZ_VJXY01000060.1"/>
</dbReference>
<dbReference type="InterPro" id="IPR027443">
    <property type="entry name" value="IPNS-like_sf"/>
</dbReference>
<accession>A0AA40T418</accession>
<feature type="domain" description="Aspartyl/asparaginy/proline hydroxylase" evidence="1">
    <location>
        <begin position="52"/>
        <end position="191"/>
    </location>
</feature>
<name>A0AA40T418_9NOST</name>
<dbReference type="AlphaFoldDB" id="A0AA40T418"/>
<evidence type="ECO:0000313" key="2">
    <source>
        <dbReference type="EMBL" id="MBD6620285.1"/>
    </source>
</evidence>
<dbReference type="Pfam" id="PF05118">
    <property type="entry name" value="Asp_Arg_Hydrox"/>
    <property type="match status" value="1"/>
</dbReference>
<dbReference type="InterPro" id="IPR007803">
    <property type="entry name" value="Asp/Arg/Pro-Hydrxlase"/>
</dbReference>
<reference evidence="2" key="1">
    <citation type="submission" date="2019-07" db="EMBL/GenBank/DDBJ databases">
        <title>Toxilogical consequences of a new and cryptic species of cyanobacteria (Komarekiella delphini-convector) recovered from the epidermis of a bottlenose dolphin and 1500 ft. in the air.</title>
        <authorList>
            <person name="Brown A.O."/>
            <person name="Dvorak P."/>
            <person name="Villanueva C.D."/>
            <person name="Foss A.J."/>
            <person name="Garvey A.D."/>
            <person name="Gibson Q.A."/>
            <person name="Johansen J.R."/>
            <person name="Casamatta D.A."/>
        </authorList>
    </citation>
    <scope>NUCLEOTIDE SEQUENCE</scope>
    <source>
        <strain evidence="2">SJRDD-AB1</strain>
    </source>
</reference>
<organism evidence="2 3">
    <name type="scientific">Komarekiella delphini-convector SJRDD-AB1</name>
    <dbReference type="NCBI Taxonomy" id="2593771"/>
    <lineage>
        <taxon>Bacteria</taxon>
        <taxon>Bacillati</taxon>
        <taxon>Cyanobacteriota</taxon>
        <taxon>Cyanophyceae</taxon>
        <taxon>Nostocales</taxon>
        <taxon>Nostocaceae</taxon>
        <taxon>Komarekiella</taxon>
        <taxon>Komarekiella delphini-convector</taxon>
    </lineage>
</organism>
<sequence>MVELKTEKLPSSISLGMSFDIARIQEELKIVNSFSWIPEEPFSLKDLWGSSPTVFHDGKWKGLSLKSQGGRWDKSDPGGPGLEPFEETAILKHTPYFKEIIDSLKCHKRSIRLSLLPAGASIQEHCDTYHDFKYGQIRLHIPLVTHEDVVIVIDGDRCKWEAGQLWYGNFAKPHWVMNNSSLDRIHLIIDVCINDFVLSLFPEDFVCKVRANGIIKHQEPIDLTEEELKKFECKFIIPAGLMKGIFETDDGIPGAFDASIRLLNGQIVFFVEERPLISLVPISPTRFCFNGWTCERHLEFEIFNDSVCNLQLVMRSGYYNTTINLALLS</sequence>
<comment type="caution">
    <text evidence="2">The sequence shown here is derived from an EMBL/GenBank/DDBJ whole genome shotgun (WGS) entry which is preliminary data.</text>
</comment>
<keyword evidence="3" id="KW-1185">Reference proteome</keyword>
<dbReference type="Proteomes" id="UP001165986">
    <property type="component" value="Unassembled WGS sequence"/>
</dbReference>
<gene>
    <name evidence="2" type="ORF">FNW02_32010</name>
</gene>
<dbReference type="EMBL" id="VJXY01000060">
    <property type="protein sequence ID" value="MBD6620285.1"/>
    <property type="molecule type" value="Genomic_DNA"/>
</dbReference>
<evidence type="ECO:0000259" key="1">
    <source>
        <dbReference type="Pfam" id="PF05118"/>
    </source>
</evidence>
<dbReference type="SUPFAM" id="SSF51197">
    <property type="entry name" value="Clavaminate synthase-like"/>
    <property type="match status" value="1"/>
</dbReference>
<proteinExistence type="predicted"/>